<dbReference type="SUPFAM" id="SSF48295">
    <property type="entry name" value="TrpR-like"/>
    <property type="match status" value="1"/>
</dbReference>
<gene>
    <name evidence="1" type="ORF">EDD57_1783</name>
</gene>
<dbReference type="Gene3D" id="1.10.10.10">
    <property type="entry name" value="Winged helix-like DNA-binding domain superfamily/Winged helix DNA-binding domain"/>
    <property type="match status" value="1"/>
</dbReference>
<reference evidence="1 2" key="1">
    <citation type="submission" date="2019-03" db="EMBL/GenBank/DDBJ databases">
        <title>Genomic Encyclopedia of Type Strains, Phase IV (KMG-IV): sequencing the most valuable type-strain genomes for metagenomic binning, comparative biology and taxonomic classification.</title>
        <authorList>
            <person name="Goeker M."/>
        </authorList>
    </citation>
    <scope>NUCLEOTIDE SEQUENCE [LARGE SCALE GENOMIC DNA]</scope>
    <source>
        <strain evidence="1 2">DSM 46831</strain>
    </source>
</reference>
<accession>A0A4R2RDP4</accession>
<protein>
    <submittedName>
        <fullName evidence="1">Transposase</fullName>
    </submittedName>
</protein>
<comment type="caution">
    <text evidence="1">The sequence shown here is derived from an EMBL/GenBank/DDBJ whole genome shotgun (WGS) entry which is preliminary data.</text>
</comment>
<dbReference type="InterPro" id="IPR010921">
    <property type="entry name" value="Trp_repressor/repl_initiator"/>
</dbReference>
<dbReference type="InterPro" id="IPR036388">
    <property type="entry name" value="WH-like_DNA-bd_sf"/>
</dbReference>
<evidence type="ECO:0000313" key="1">
    <source>
        <dbReference type="EMBL" id="TCP60319.1"/>
    </source>
</evidence>
<dbReference type="InterPro" id="IPR002514">
    <property type="entry name" value="Transposase_8"/>
</dbReference>
<dbReference type="Proteomes" id="UP000294746">
    <property type="component" value="Unassembled WGS sequence"/>
</dbReference>
<evidence type="ECO:0000313" key="2">
    <source>
        <dbReference type="Proteomes" id="UP000294746"/>
    </source>
</evidence>
<proteinExistence type="predicted"/>
<dbReference type="Pfam" id="PF01527">
    <property type="entry name" value="HTH_Tnp_1"/>
    <property type="match status" value="1"/>
</dbReference>
<keyword evidence="2" id="KW-1185">Reference proteome</keyword>
<dbReference type="GO" id="GO:0043565">
    <property type="term" value="F:sequence-specific DNA binding"/>
    <property type="evidence" value="ECO:0007669"/>
    <property type="project" value="InterPro"/>
</dbReference>
<organism evidence="1 2">
    <name type="scientific">Baia soyae</name>
    <dbReference type="NCBI Taxonomy" id="1544746"/>
    <lineage>
        <taxon>Bacteria</taxon>
        <taxon>Bacillati</taxon>
        <taxon>Bacillota</taxon>
        <taxon>Bacilli</taxon>
        <taxon>Bacillales</taxon>
        <taxon>Thermoactinomycetaceae</taxon>
        <taxon>Baia</taxon>
    </lineage>
</organism>
<dbReference type="EMBL" id="SLXV01000078">
    <property type="protein sequence ID" value="TCP60319.1"/>
    <property type="molecule type" value="Genomic_DNA"/>
</dbReference>
<sequence>MAKYSAETKLEAVKAYLDGVESYKDVTKQYKVDPTMLREWVLRYQEHGYRALLSTCEWRMPI</sequence>
<name>A0A4R2RDP4_9BACL</name>
<dbReference type="AlphaFoldDB" id="A0A4R2RDP4"/>